<keyword evidence="2" id="KW-0378">Hydrolase</keyword>
<dbReference type="InterPro" id="IPR001466">
    <property type="entry name" value="Beta-lactam-related"/>
</dbReference>
<dbReference type="InterPro" id="IPR012338">
    <property type="entry name" value="Beta-lactam/transpept-like"/>
</dbReference>
<dbReference type="Pfam" id="PF00144">
    <property type="entry name" value="Beta-lactamase"/>
    <property type="match status" value="1"/>
</dbReference>
<evidence type="ECO:0000313" key="3">
    <source>
        <dbReference type="Proteomes" id="UP000777784"/>
    </source>
</evidence>
<dbReference type="SUPFAM" id="SSF56601">
    <property type="entry name" value="beta-lactamase/transpeptidase-like"/>
    <property type="match status" value="1"/>
</dbReference>
<proteinExistence type="predicted"/>
<accession>A0A948S0H2</accession>
<dbReference type="AlphaFoldDB" id="A0A948S0H2"/>
<reference evidence="2" key="1">
    <citation type="submission" date="2021-05" db="EMBL/GenBank/DDBJ databases">
        <title>Energy efficiency and biological interactions define the core microbiome of deep oligotrophic groundwater.</title>
        <authorList>
            <person name="Mehrshad M."/>
            <person name="Lopez-Fernandez M."/>
            <person name="Bell E."/>
            <person name="Bernier-Latmani R."/>
            <person name="Bertilsson S."/>
            <person name="Dopson M."/>
        </authorList>
    </citation>
    <scope>NUCLEOTIDE SEQUENCE</scope>
    <source>
        <strain evidence="2">Modern_marine.mb.64</strain>
    </source>
</reference>
<gene>
    <name evidence="2" type="ORF">KJ970_16810</name>
</gene>
<comment type="caution">
    <text evidence="2">The sequence shown here is derived from an EMBL/GenBank/DDBJ whole genome shotgun (WGS) entry which is preliminary data.</text>
</comment>
<dbReference type="EMBL" id="JAHJDP010000096">
    <property type="protein sequence ID" value="MBU2692577.1"/>
    <property type="molecule type" value="Genomic_DNA"/>
</dbReference>
<evidence type="ECO:0000313" key="2">
    <source>
        <dbReference type="EMBL" id="MBU2692577.1"/>
    </source>
</evidence>
<dbReference type="Proteomes" id="UP000777784">
    <property type="component" value="Unassembled WGS sequence"/>
</dbReference>
<organism evidence="2 3">
    <name type="scientific">Eiseniibacteriota bacterium</name>
    <dbReference type="NCBI Taxonomy" id="2212470"/>
    <lineage>
        <taxon>Bacteria</taxon>
        <taxon>Candidatus Eiseniibacteriota</taxon>
    </lineage>
</organism>
<name>A0A948S0H2_UNCEI</name>
<evidence type="ECO:0000259" key="1">
    <source>
        <dbReference type="Pfam" id="PF00144"/>
    </source>
</evidence>
<feature type="domain" description="Beta-lactamase-related" evidence="1">
    <location>
        <begin position="25"/>
        <end position="68"/>
    </location>
</feature>
<dbReference type="GO" id="GO:0016787">
    <property type="term" value="F:hydrolase activity"/>
    <property type="evidence" value="ECO:0007669"/>
    <property type="project" value="UniProtKB-KW"/>
</dbReference>
<sequence>MGGTRQADSRRQVVRLAAGIPNKKYGYFLLGLIIERAGGASYAEQLQDRICAPAGMTHTRGDDNDAFRRLHAVANNPNSCYNLQMCVVYEVTAL</sequence>
<protein>
    <submittedName>
        <fullName evidence="2">Serine hydrolase</fullName>
    </submittedName>
</protein>
<dbReference type="Gene3D" id="3.40.710.10">
    <property type="entry name" value="DD-peptidase/beta-lactamase superfamily"/>
    <property type="match status" value="1"/>
</dbReference>